<evidence type="ECO:0000313" key="2">
    <source>
        <dbReference type="EMBL" id="QQK39560.1"/>
    </source>
</evidence>
<dbReference type="PANTHER" id="PTHR11360:SF280">
    <property type="entry name" value="MONOCARBOXYLATE TRANSPORTER, PUTATIVE (AFU_ORTHOLOGUE AFUA_1G05170)-RELATED"/>
    <property type="match status" value="1"/>
</dbReference>
<gene>
    <name evidence="2" type="ORF">Pdw03_2414</name>
</gene>
<dbReference type="InterPro" id="IPR036259">
    <property type="entry name" value="MFS_trans_sf"/>
</dbReference>
<dbReference type="VEuPathDB" id="FungiDB:PDIP_19850"/>
<dbReference type="RefSeq" id="XP_014537161.1">
    <property type="nucleotide sequence ID" value="XM_014681675.1"/>
</dbReference>
<dbReference type="Proteomes" id="UP000595662">
    <property type="component" value="Chromosome 1"/>
</dbReference>
<dbReference type="SUPFAM" id="SSF103473">
    <property type="entry name" value="MFS general substrate transporter"/>
    <property type="match status" value="1"/>
</dbReference>
<reference evidence="2 3" key="1">
    <citation type="submission" date="2020-08" db="EMBL/GenBank/DDBJ databases">
        <title>The completed genome sequence of the pathogenic ascomycete fungus Penicillium digitatum.</title>
        <authorList>
            <person name="Wang M."/>
        </authorList>
    </citation>
    <scope>NUCLEOTIDE SEQUENCE [LARGE SCALE GENOMIC DNA]</scope>
    <source>
        <strain evidence="2 3">PdW03</strain>
    </source>
</reference>
<dbReference type="PANTHER" id="PTHR11360">
    <property type="entry name" value="MONOCARBOXYLATE TRANSPORTER"/>
    <property type="match status" value="1"/>
</dbReference>
<name>A0A7T7BH39_PENDI</name>
<feature type="transmembrane region" description="Helical" evidence="1">
    <location>
        <begin position="91"/>
        <end position="111"/>
    </location>
</feature>
<feature type="transmembrane region" description="Helical" evidence="1">
    <location>
        <begin position="149"/>
        <end position="172"/>
    </location>
</feature>
<organism evidence="2 3">
    <name type="scientific">Penicillium digitatum</name>
    <name type="common">Green mold</name>
    <dbReference type="NCBI Taxonomy" id="36651"/>
    <lineage>
        <taxon>Eukaryota</taxon>
        <taxon>Fungi</taxon>
        <taxon>Dikarya</taxon>
        <taxon>Ascomycota</taxon>
        <taxon>Pezizomycotina</taxon>
        <taxon>Eurotiomycetes</taxon>
        <taxon>Eurotiomycetidae</taxon>
        <taxon>Eurotiales</taxon>
        <taxon>Aspergillaceae</taxon>
        <taxon>Penicillium</taxon>
    </lineage>
</organism>
<keyword evidence="1" id="KW-1133">Transmembrane helix</keyword>
<accession>A0A7T7BH39</accession>
<dbReference type="InterPro" id="IPR050327">
    <property type="entry name" value="Proton-linked_MCT"/>
</dbReference>
<keyword evidence="1" id="KW-0472">Membrane</keyword>
<keyword evidence="1" id="KW-0812">Transmembrane</keyword>
<evidence type="ECO:0000256" key="1">
    <source>
        <dbReference type="SAM" id="Phobius"/>
    </source>
</evidence>
<feature type="transmembrane region" description="Helical" evidence="1">
    <location>
        <begin position="117"/>
        <end position="137"/>
    </location>
</feature>
<sequence>MRLRIQPKVKCKLYWSSALKALEKLACTTFTIVMFMGFLGFCNLLFYVTSYAIEAGIVDSNLGFYLLSILKAASNLGRIVPNFLAEKLGPLNVLTPAAPITTVLALIWIRFHIVPGLIIFAVFYSFVLGGVVSLPPMVMASITPDVQNLGMVFVVTFIGPLIATPIGGAILADTNKVLGAQLLTACCLIVSAVLVTCVRFLRLDPNFHVRALALAVSC</sequence>
<dbReference type="Gene3D" id="1.20.1250.20">
    <property type="entry name" value="MFS general substrate transporter like domains"/>
    <property type="match status" value="1"/>
</dbReference>
<dbReference type="AlphaFoldDB" id="A0A7T7BH39"/>
<feature type="transmembrane region" description="Helical" evidence="1">
    <location>
        <begin position="178"/>
        <end position="201"/>
    </location>
</feature>
<dbReference type="OMA" id="RYEFTFY"/>
<proteinExistence type="predicted"/>
<feature type="transmembrane region" description="Helical" evidence="1">
    <location>
        <begin position="21"/>
        <end position="46"/>
    </location>
</feature>
<dbReference type="EMBL" id="CP060774">
    <property type="protein sequence ID" value="QQK39560.1"/>
    <property type="molecule type" value="Genomic_DNA"/>
</dbReference>
<evidence type="ECO:0000313" key="3">
    <source>
        <dbReference type="Proteomes" id="UP000595662"/>
    </source>
</evidence>
<dbReference type="KEGG" id="pdp:PDIP_19850"/>
<protein>
    <submittedName>
        <fullName evidence="2">MFS monocarboxylate transporter, putative</fullName>
    </submittedName>
</protein>
<dbReference type="GeneID" id="26230308"/>